<dbReference type="PANTHER" id="PTHR15561">
    <property type="entry name" value="CALCITONIN GENE-RELATED PEPTIDE-RECEPTOR COMPONENT PROTEIN"/>
    <property type="match status" value="1"/>
</dbReference>
<feature type="compositionally biased region" description="Acidic residues" evidence="7">
    <location>
        <begin position="196"/>
        <end position="211"/>
    </location>
</feature>
<dbReference type="Pfam" id="PF03874">
    <property type="entry name" value="RNA_pol_Rpb4"/>
    <property type="match status" value="1"/>
</dbReference>
<dbReference type="OrthoDB" id="1746530at2759"/>
<evidence type="ECO:0000313" key="9">
    <source>
        <dbReference type="EMBL" id="THH08972.1"/>
    </source>
</evidence>
<keyword evidence="10" id="KW-1185">Reference proteome</keyword>
<dbReference type="SUPFAM" id="SSF47819">
    <property type="entry name" value="HRDC-like"/>
    <property type="match status" value="1"/>
</dbReference>
<dbReference type="Gene3D" id="1.20.1250.40">
    <property type="match status" value="1"/>
</dbReference>
<dbReference type="InterPro" id="IPR005574">
    <property type="entry name" value="Rpb4/RPC9"/>
</dbReference>
<dbReference type="SMART" id="SM00657">
    <property type="entry name" value="RPOL4c"/>
    <property type="match status" value="1"/>
</dbReference>
<evidence type="ECO:0000256" key="2">
    <source>
        <dbReference type="ARBA" id="ARBA00006898"/>
    </source>
</evidence>
<dbReference type="InterPro" id="IPR010997">
    <property type="entry name" value="HRDC-like_sf"/>
</dbReference>
<sequence length="227" mass="24756">MSMEVVSARSALLSNLEVLTLLRELEGEQLARQKTALRVKKEDEDRVAHGDVQSASQSQASHLLQENVCENLRTVEFEAIQYLSADYQPTKAQSPEAITQLVRGLSAFELTKAEKLQIVNLAPTEPVELYVPIICPPHPQIVEEIEDRLGENMAAVLDIVRASISTLPSELPPMGESAVLEHTLLEGSHGVHEDCPGWDDGGEGVEDEYDDTGAGAGIEGDLEMDDD</sequence>
<dbReference type="AlphaFoldDB" id="A0A4S4LB85"/>
<gene>
    <name evidence="9" type="ORF">EW145_g2336</name>
</gene>
<evidence type="ECO:0000256" key="5">
    <source>
        <dbReference type="ARBA" id="ARBA00023163"/>
    </source>
</evidence>
<keyword evidence="6" id="KW-0539">Nucleus</keyword>
<comment type="similarity">
    <text evidence="2">Belongs to the eukaryotic RPC9 RNA polymerase subunit family.</text>
</comment>
<feature type="region of interest" description="Disordered" evidence="7">
    <location>
        <begin position="196"/>
        <end position="227"/>
    </location>
</feature>
<dbReference type="PANTHER" id="PTHR15561:SF0">
    <property type="entry name" value="DNA-DIRECTED RNA POLYMERASE III SUBUNIT RPC9"/>
    <property type="match status" value="1"/>
</dbReference>
<keyword evidence="4" id="KW-0240">DNA-directed RNA polymerase</keyword>
<dbReference type="EMBL" id="SGPK01000080">
    <property type="protein sequence ID" value="THH08972.1"/>
    <property type="molecule type" value="Genomic_DNA"/>
</dbReference>
<dbReference type="GO" id="GO:0005666">
    <property type="term" value="C:RNA polymerase III complex"/>
    <property type="evidence" value="ECO:0007669"/>
    <property type="project" value="InterPro"/>
</dbReference>
<feature type="region of interest" description="Disordered" evidence="7">
    <location>
        <begin position="40"/>
        <end position="59"/>
    </location>
</feature>
<feature type="domain" description="RNA polymerase Rpb4/RPC9 core" evidence="8">
    <location>
        <begin position="37"/>
        <end position="170"/>
    </location>
</feature>
<dbReference type="Proteomes" id="UP000308199">
    <property type="component" value="Unassembled WGS sequence"/>
</dbReference>
<comment type="caution">
    <text evidence="9">The sequence shown here is derived from an EMBL/GenBank/DDBJ whole genome shotgun (WGS) entry which is preliminary data.</text>
</comment>
<feature type="compositionally biased region" description="Basic and acidic residues" evidence="7">
    <location>
        <begin position="40"/>
        <end position="49"/>
    </location>
</feature>
<comment type="subcellular location">
    <subcellularLocation>
        <location evidence="1">Nucleus</location>
    </subcellularLocation>
</comment>
<dbReference type="InterPro" id="IPR038846">
    <property type="entry name" value="RPC9"/>
</dbReference>
<evidence type="ECO:0000256" key="4">
    <source>
        <dbReference type="ARBA" id="ARBA00022478"/>
    </source>
</evidence>
<organism evidence="9 10">
    <name type="scientific">Phellinidium pouzarii</name>
    <dbReference type="NCBI Taxonomy" id="167371"/>
    <lineage>
        <taxon>Eukaryota</taxon>
        <taxon>Fungi</taxon>
        <taxon>Dikarya</taxon>
        <taxon>Basidiomycota</taxon>
        <taxon>Agaricomycotina</taxon>
        <taxon>Agaricomycetes</taxon>
        <taxon>Hymenochaetales</taxon>
        <taxon>Hymenochaetaceae</taxon>
        <taxon>Phellinidium</taxon>
    </lineage>
</organism>
<evidence type="ECO:0000256" key="3">
    <source>
        <dbReference type="ARBA" id="ARBA00016672"/>
    </source>
</evidence>
<evidence type="ECO:0000256" key="6">
    <source>
        <dbReference type="ARBA" id="ARBA00023242"/>
    </source>
</evidence>
<accession>A0A4S4LB85</accession>
<evidence type="ECO:0000259" key="8">
    <source>
        <dbReference type="SMART" id="SM00657"/>
    </source>
</evidence>
<dbReference type="InterPro" id="IPR038324">
    <property type="entry name" value="Rpb4/RPC9_sf"/>
</dbReference>
<protein>
    <recommendedName>
        <fullName evidence="3">DNA-directed RNA polymerase III subunit RPC9</fullName>
    </recommendedName>
</protein>
<dbReference type="InterPro" id="IPR006590">
    <property type="entry name" value="RNA_pol_Rpb4/RPC9_core"/>
</dbReference>
<reference evidence="9 10" key="1">
    <citation type="submission" date="2019-02" db="EMBL/GenBank/DDBJ databases">
        <title>Genome sequencing of the rare red list fungi Phellinidium pouzarii.</title>
        <authorList>
            <person name="Buettner E."/>
            <person name="Kellner H."/>
        </authorList>
    </citation>
    <scope>NUCLEOTIDE SEQUENCE [LARGE SCALE GENOMIC DNA]</scope>
    <source>
        <strain evidence="9 10">DSM 108285</strain>
    </source>
</reference>
<dbReference type="GO" id="GO:0006384">
    <property type="term" value="P:transcription initiation at RNA polymerase III promoter"/>
    <property type="evidence" value="ECO:0007669"/>
    <property type="project" value="InterPro"/>
</dbReference>
<keyword evidence="5" id="KW-0804">Transcription</keyword>
<proteinExistence type="inferred from homology"/>
<name>A0A4S4LB85_9AGAM</name>
<evidence type="ECO:0000256" key="1">
    <source>
        <dbReference type="ARBA" id="ARBA00004123"/>
    </source>
</evidence>
<evidence type="ECO:0000256" key="7">
    <source>
        <dbReference type="SAM" id="MobiDB-lite"/>
    </source>
</evidence>
<dbReference type="GO" id="GO:0000166">
    <property type="term" value="F:nucleotide binding"/>
    <property type="evidence" value="ECO:0007669"/>
    <property type="project" value="InterPro"/>
</dbReference>
<evidence type="ECO:0000313" key="10">
    <source>
        <dbReference type="Proteomes" id="UP000308199"/>
    </source>
</evidence>